<dbReference type="Pfam" id="PF10706">
    <property type="entry name" value="Aminoglyc_resit"/>
    <property type="match status" value="1"/>
</dbReference>
<sequence>MSSSDHDGYGAFHQRARIAAMDEKTEGQLRVIRDVVAALRAADISAWLFGGWGLDARIGRITREHGDVEFWVERVHAERSKTLLVEAGAMVLPTQPPEEACEYTWDDVSFSTAYFDRQSDGSFSQPLGRFSDWLFPPGSFGEELVSLDGTPVLAMSVPGMLAMKEQFPSLRNGRPWRQKDITDMEILRGLAT</sequence>
<reference evidence="1 2" key="1">
    <citation type="submission" date="2020-08" db="EMBL/GenBank/DDBJ databases">
        <title>Sequencing the genomes of 1000 actinobacteria strains.</title>
        <authorList>
            <person name="Klenk H.-P."/>
        </authorList>
    </citation>
    <scope>NUCLEOTIDE SEQUENCE [LARGE SCALE GENOMIC DNA]</scope>
    <source>
        <strain evidence="1 2">DSM 43150</strain>
    </source>
</reference>
<dbReference type="Gene3D" id="3.30.460.40">
    <property type="match status" value="1"/>
</dbReference>
<evidence type="ECO:0008006" key="3">
    <source>
        <dbReference type="Google" id="ProtNLM"/>
    </source>
</evidence>
<protein>
    <recommendedName>
        <fullName evidence="3">Aminoglycoside adenylyltransferase</fullName>
    </recommendedName>
</protein>
<comment type="caution">
    <text evidence="1">The sequence shown here is derived from an EMBL/GenBank/DDBJ whole genome shotgun (WGS) entry which is preliminary data.</text>
</comment>
<dbReference type="AlphaFoldDB" id="A0A7W7HKK2"/>
<name>A0A7W7HKK2_9ACTN</name>
<organism evidence="1 2">
    <name type="scientific">Actinoplanes lobatus</name>
    <dbReference type="NCBI Taxonomy" id="113568"/>
    <lineage>
        <taxon>Bacteria</taxon>
        <taxon>Bacillati</taxon>
        <taxon>Actinomycetota</taxon>
        <taxon>Actinomycetes</taxon>
        <taxon>Micromonosporales</taxon>
        <taxon>Micromonosporaceae</taxon>
        <taxon>Actinoplanes</taxon>
    </lineage>
</organism>
<evidence type="ECO:0000313" key="1">
    <source>
        <dbReference type="EMBL" id="MBB4752248.1"/>
    </source>
</evidence>
<dbReference type="InterPro" id="IPR019646">
    <property type="entry name" value="Aminoglyc_AdlTrfase"/>
</dbReference>
<dbReference type="Proteomes" id="UP000590511">
    <property type="component" value="Unassembled WGS sequence"/>
</dbReference>
<dbReference type="EMBL" id="JACHNC010000001">
    <property type="protein sequence ID" value="MBB4752248.1"/>
    <property type="molecule type" value="Genomic_DNA"/>
</dbReference>
<proteinExistence type="predicted"/>
<dbReference type="RefSeq" id="WP_188124148.1">
    <property type="nucleotide sequence ID" value="NZ_JACHNC010000001.1"/>
</dbReference>
<evidence type="ECO:0000313" key="2">
    <source>
        <dbReference type="Proteomes" id="UP000590511"/>
    </source>
</evidence>
<accession>A0A7W7HKK2</accession>
<gene>
    <name evidence="1" type="ORF">BJ964_006409</name>
</gene>